<keyword evidence="1" id="KW-0539">Nucleus</keyword>
<protein>
    <recommendedName>
        <fullName evidence="2">HMG box domain-containing protein</fullName>
    </recommendedName>
</protein>
<dbReference type="GO" id="GO:0005634">
    <property type="term" value="C:nucleus"/>
    <property type="evidence" value="ECO:0007669"/>
    <property type="project" value="UniProtKB-UniRule"/>
</dbReference>
<dbReference type="InterPro" id="IPR036910">
    <property type="entry name" value="HMG_box_dom_sf"/>
</dbReference>
<organism evidence="3 4">
    <name type="scientific">Streblomastix strix</name>
    <dbReference type="NCBI Taxonomy" id="222440"/>
    <lineage>
        <taxon>Eukaryota</taxon>
        <taxon>Metamonada</taxon>
        <taxon>Preaxostyla</taxon>
        <taxon>Oxymonadida</taxon>
        <taxon>Streblomastigidae</taxon>
        <taxon>Streblomastix</taxon>
    </lineage>
</organism>
<evidence type="ECO:0000313" key="4">
    <source>
        <dbReference type="Proteomes" id="UP000324800"/>
    </source>
</evidence>
<evidence type="ECO:0000313" key="3">
    <source>
        <dbReference type="EMBL" id="KAA6385008.1"/>
    </source>
</evidence>
<sequence length="90" mass="10748">MSIPSHEQLEFQLFESEQVDEIKKDHPEYNQKEVASEVKIRWKALEDNEKKIYQEMLDKPSQSDTQYDEEPLFLTNGDKRMKLTIDEEKG</sequence>
<dbReference type="Gene3D" id="1.10.30.10">
    <property type="entry name" value="High mobility group box domain"/>
    <property type="match status" value="1"/>
</dbReference>
<name>A0A5J4VQQ8_9EUKA</name>
<dbReference type="EMBL" id="SNRW01005470">
    <property type="protein sequence ID" value="KAA6385008.1"/>
    <property type="molecule type" value="Genomic_DNA"/>
</dbReference>
<feature type="DNA-binding region" description="HMG box" evidence="1">
    <location>
        <begin position="4"/>
        <end position="59"/>
    </location>
</feature>
<dbReference type="CDD" id="cd00084">
    <property type="entry name" value="HMG-box_SF"/>
    <property type="match status" value="1"/>
</dbReference>
<dbReference type="GO" id="GO:0003677">
    <property type="term" value="F:DNA binding"/>
    <property type="evidence" value="ECO:0007669"/>
    <property type="project" value="UniProtKB-UniRule"/>
</dbReference>
<dbReference type="AlphaFoldDB" id="A0A5J4VQQ8"/>
<proteinExistence type="predicted"/>
<dbReference type="PROSITE" id="PS50118">
    <property type="entry name" value="HMG_BOX_2"/>
    <property type="match status" value="1"/>
</dbReference>
<dbReference type="SUPFAM" id="SSF47095">
    <property type="entry name" value="HMG-box"/>
    <property type="match status" value="1"/>
</dbReference>
<evidence type="ECO:0000256" key="1">
    <source>
        <dbReference type="PROSITE-ProRule" id="PRU00267"/>
    </source>
</evidence>
<gene>
    <name evidence="3" type="ORF">EZS28_019467</name>
</gene>
<feature type="domain" description="HMG box" evidence="2">
    <location>
        <begin position="4"/>
        <end position="59"/>
    </location>
</feature>
<dbReference type="Proteomes" id="UP000324800">
    <property type="component" value="Unassembled WGS sequence"/>
</dbReference>
<dbReference type="OrthoDB" id="2161491at2759"/>
<reference evidence="3 4" key="1">
    <citation type="submission" date="2019-03" db="EMBL/GenBank/DDBJ databases">
        <title>Single cell metagenomics reveals metabolic interactions within the superorganism composed of flagellate Streblomastix strix and complex community of Bacteroidetes bacteria on its surface.</title>
        <authorList>
            <person name="Treitli S.C."/>
            <person name="Kolisko M."/>
            <person name="Husnik F."/>
            <person name="Keeling P."/>
            <person name="Hampl V."/>
        </authorList>
    </citation>
    <scope>NUCLEOTIDE SEQUENCE [LARGE SCALE GENOMIC DNA]</scope>
    <source>
        <strain evidence="3">ST1C</strain>
    </source>
</reference>
<keyword evidence="1" id="KW-0238">DNA-binding</keyword>
<evidence type="ECO:0000259" key="2">
    <source>
        <dbReference type="PROSITE" id="PS50118"/>
    </source>
</evidence>
<dbReference type="Pfam" id="PF00505">
    <property type="entry name" value="HMG_box"/>
    <property type="match status" value="1"/>
</dbReference>
<dbReference type="InterPro" id="IPR009071">
    <property type="entry name" value="HMG_box_dom"/>
</dbReference>
<accession>A0A5J4VQQ8</accession>
<comment type="caution">
    <text evidence="3">The sequence shown here is derived from an EMBL/GenBank/DDBJ whole genome shotgun (WGS) entry which is preliminary data.</text>
</comment>